<evidence type="ECO:0000313" key="4">
    <source>
        <dbReference type="Proteomes" id="UP000483004"/>
    </source>
</evidence>
<name>A0A6L3VUA4_9ACTN</name>
<dbReference type="OrthoDB" id="4503449at2"/>
<feature type="transmembrane region" description="Helical" evidence="2">
    <location>
        <begin position="42"/>
        <end position="62"/>
    </location>
</feature>
<keyword evidence="2" id="KW-0812">Transmembrane</keyword>
<feature type="compositionally biased region" description="Basic and acidic residues" evidence="1">
    <location>
        <begin position="315"/>
        <end position="339"/>
    </location>
</feature>
<evidence type="ECO:0000256" key="2">
    <source>
        <dbReference type="SAM" id="Phobius"/>
    </source>
</evidence>
<evidence type="ECO:0000313" key="3">
    <source>
        <dbReference type="EMBL" id="KAB2379298.1"/>
    </source>
</evidence>
<reference evidence="3 4" key="1">
    <citation type="submission" date="2019-09" db="EMBL/GenBank/DDBJ databases">
        <title>Actinomadura physcomitrii sp. nov., a novel actinomycete isolated from moss [Physcomitrium sphaericum (Ludw) Fuernr].</title>
        <authorList>
            <person name="Liu C."/>
            <person name="Zhuang X."/>
        </authorList>
    </citation>
    <scope>NUCLEOTIDE SEQUENCE [LARGE SCALE GENOMIC DNA]</scope>
    <source>
        <strain evidence="3 4">CYP1-1B</strain>
    </source>
</reference>
<feature type="compositionally biased region" description="Low complexity" evidence="1">
    <location>
        <begin position="222"/>
        <end position="240"/>
    </location>
</feature>
<dbReference type="AlphaFoldDB" id="A0A6L3VUA4"/>
<feature type="region of interest" description="Disordered" evidence="1">
    <location>
        <begin position="313"/>
        <end position="396"/>
    </location>
</feature>
<feature type="compositionally biased region" description="Low complexity" evidence="1">
    <location>
        <begin position="365"/>
        <end position="382"/>
    </location>
</feature>
<dbReference type="Proteomes" id="UP000483004">
    <property type="component" value="Unassembled WGS sequence"/>
</dbReference>
<comment type="caution">
    <text evidence="3">The sequence shown here is derived from an EMBL/GenBank/DDBJ whole genome shotgun (WGS) entry which is preliminary data.</text>
</comment>
<gene>
    <name evidence="3" type="ORF">F9B16_21035</name>
</gene>
<evidence type="ECO:0008006" key="5">
    <source>
        <dbReference type="Google" id="ProtNLM"/>
    </source>
</evidence>
<keyword evidence="4" id="KW-1185">Reference proteome</keyword>
<protein>
    <recommendedName>
        <fullName evidence="5">DUF2637 domain-containing protein</fullName>
    </recommendedName>
</protein>
<keyword evidence="2" id="KW-0472">Membrane</keyword>
<evidence type="ECO:0000256" key="1">
    <source>
        <dbReference type="SAM" id="MobiDB-lite"/>
    </source>
</evidence>
<feature type="region of interest" description="Disordered" evidence="1">
    <location>
        <begin position="222"/>
        <end position="254"/>
    </location>
</feature>
<dbReference type="EMBL" id="WBMR01000059">
    <property type="protein sequence ID" value="KAB2379298.1"/>
    <property type="molecule type" value="Genomic_DNA"/>
</dbReference>
<feature type="transmembrane region" description="Helical" evidence="2">
    <location>
        <begin position="68"/>
        <end position="92"/>
    </location>
</feature>
<sequence>MTTRAAKLKAAADAAAEVRAYQTDPDVVALRVERVRGWVDRLIWTGMVLGLLFTMANVAHFAAGDARIGSLVWTTAWLLDPMVSLVLIGVLMGEQIINRHGLDAGGWVRTTKWVALGCTYAMNTWQAWASLHPSAILLHSVPPAIVFCAAEAVVTIRQRITESVNVAHRQAVDRAAALRATEAAGETPGAAMVRANGATARMDEVAHDASPARTLEAARSAVRSARESAGSSARGGQRVRTAPRTSSRTGTRADGAVVVDRDAIVAELAAEILTAGEAGAKWSPDYPALMERTGRKRRWCEGVVSDARTAALRSSADDAADRADDASRNVPHEDPRTESADTVDVAPHGSGPEYPQSQRADRADASVAGPDDAPADAVPGWPSGELVLTGADGGER</sequence>
<accession>A0A6L3VUA4</accession>
<keyword evidence="2" id="KW-1133">Transmembrane helix</keyword>
<dbReference type="RefSeq" id="WP_151541819.1">
    <property type="nucleotide sequence ID" value="NZ_WBMR01000059.1"/>
</dbReference>
<proteinExistence type="predicted"/>
<organism evidence="3 4">
    <name type="scientific">Actinomadura montaniterrae</name>
    <dbReference type="NCBI Taxonomy" id="1803903"/>
    <lineage>
        <taxon>Bacteria</taxon>
        <taxon>Bacillati</taxon>
        <taxon>Actinomycetota</taxon>
        <taxon>Actinomycetes</taxon>
        <taxon>Streptosporangiales</taxon>
        <taxon>Thermomonosporaceae</taxon>
        <taxon>Actinomadura</taxon>
    </lineage>
</organism>